<dbReference type="KEGG" id="vg:26622715"/>
<dbReference type="RefSeq" id="YP_009195589.1">
    <property type="nucleotide sequence ID" value="NC_028762.1"/>
</dbReference>
<accession>A0A0G2SS91</accession>
<evidence type="ECO:0000313" key="2">
    <source>
        <dbReference type="EMBL" id="AKA62033.1"/>
    </source>
</evidence>
<protein>
    <submittedName>
        <fullName evidence="2">Putative membrane protein</fullName>
    </submittedName>
</protein>
<evidence type="ECO:0000256" key="1">
    <source>
        <dbReference type="SAM" id="Phobius"/>
    </source>
</evidence>
<proteinExistence type="predicted"/>
<keyword evidence="1" id="KW-1133">Transmembrane helix</keyword>
<dbReference type="GeneID" id="26622715"/>
<gene>
    <name evidence="2" type="ORF">Pm5461_167</name>
</gene>
<dbReference type="Proteomes" id="UP000202749">
    <property type="component" value="Segment"/>
</dbReference>
<organism evidence="2 3">
    <name type="scientific">Proteus phage vB_PmiM_Pm5461</name>
    <dbReference type="NCBI Taxonomy" id="1636250"/>
    <lineage>
        <taxon>Viruses</taxon>
        <taxon>Duplodnaviria</taxon>
        <taxon>Heunggongvirae</taxon>
        <taxon>Uroviricota</taxon>
        <taxon>Caudoviricetes</taxon>
        <taxon>Pantevenvirales</taxon>
        <taxon>Straboviridae</taxon>
        <taxon>Bragavirus</taxon>
        <taxon>Bragavirus pm5461</taxon>
    </lineage>
</organism>
<sequence>MSDLSYQLYLVGNEIKLMLLYFVRTLHTCPYWINDLAIIRSKLLTLQEKSRAIPAPITALLFFLIFILVVIHIASHGILRISPFIIFIRPV</sequence>
<name>A0A0G2SS91_9CAUD</name>
<evidence type="ECO:0000313" key="3">
    <source>
        <dbReference type="Proteomes" id="UP000202749"/>
    </source>
</evidence>
<keyword evidence="3" id="KW-1185">Reference proteome</keyword>
<keyword evidence="1" id="KW-0812">Transmembrane</keyword>
<dbReference type="EMBL" id="KP890823">
    <property type="protein sequence ID" value="AKA62033.1"/>
    <property type="molecule type" value="Genomic_DNA"/>
</dbReference>
<reference evidence="2 3" key="1">
    <citation type="submission" date="2015-03" db="EMBL/GenBank/DDBJ databases">
        <authorList>
            <person name="Melo L.D.R."/>
            <person name="Veiga P."/>
            <person name="Cerca N."/>
            <person name="Kropinski A.M."/>
            <person name="Azeredo J."/>
            <person name="Almeida C."/>
            <person name="Sillankorva S."/>
        </authorList>
    </citation>
    <scope>NUCLEOTIDE SEQUENCE [LARGE SCALE GENOMIC DNA]</scope>
</reference>
<keyword evidence="1" id="KW-0472">Membrane</keyword>
<feature type="transmembrane region" description="Helical" evidence="1">
    <location>
        <begin position="53"/>
        <end position="74"/>
    </location>
</feature>